<evidence type="ECO:0000313" key="9">
    <source>
        <dbReference type="Proteomes" id="UP000284908"/>
    </source>
</evidence>
<dbReference type="InterPro" id="IPR041231">
    <property type="entry name" value="FlgA_N"/>
</dbReference>
<dbReference type="PANTHER" id="PTHR36307">
    <property type="entry name" value="FLAGELLA BASAL BODY P-RING FORMATION PROTEIN FLGA"/>
    <property type="match status" value="1"/>
</dbReference>
<keyword evidence="5" id="KW-0574">Periplasm</keyword>
<dbReference type="Gene3D" id="2.30.30.760">
    <property type="match status" value="1"/>
</dbReference>
<comment type="caution">
    <text evidence="8">The sequence shown here is derived from an EMBL/GenBank/DDBJ whole genome shotgun (WGS) entry which is preliminary data.</text>
</comment>
<feature type="domain" description="SAF" evidence="7">
    <location>
        <begin position="139"/>
        <end position="201"/>
    </location>
</feature>
<evidence type="ECO:0000313" key="8">
    <source>
        <dbReference type="EMBL" id="RJT41186.1"/>
    </source>
</evidence>
<keyword evidence="8" id="KW-0966">Cell projection</keyword>
<protein>
    <recommendedName>
        <fullName evidence="3">Flagella basal body P-ring formation protein FlgA</fullName>
    </recommendedName>
</protein>
<comment type="similarity">
    <text evidence="2">Belongs to the FlgA family.</text>
</comment>
<evidence type="ECO:0000256" key="1">
    <source>
        <dbReference type="ARBA" id="ARBA00004418"/>
    </source>
</evidence>
<organism evidence="8 9">
    <name type="scientific">Rahnella woolbedingensis</name>
    <dbReference type="NCBI Taxonomy" id="1510574"/>
    <lineage>
        <taxon>Bacteria</taxon>
        <taxon>Pseudomonadati</taxon>
        <taxon>Pseudomonadota</taxon>
        <taxon>Gammaproteobacteria</taxon>
        <taxon>Enterobacterales</taxon>
        <taxon>Yersiniaceae</taxon>
        <taxon>Rahnella</taxon>
    </lineage>
</organism>
<evidence type="ECO:0000256" key="3">
    <source>
        <dbReference type="ARBA" id="ARBA00014754"/>
    </source>
</evidence>
<dbReference type="GO" id="GO:0042597">
    <property type="term" value="C:periplasmic space"/>
    <property type="evidence" value="ECO:0007669"/>
    <property type="project" value="UniProtKB-SubCell"/>
</dbReference>
<dbReference type="Pfam" id="PF17656">
    <property type="entry name" value="ChapFlgA_N"/>
    <property type="match status" value="1"/>
</dbReference>
<sequence>MRVDLSPVVSWHKGKLRMNRQRIRRFGITLGSIILGATSGAASYAQPLPVKNEQVRNVPASANSDTLLSSQIQQFFRQQYAQSGMQVTVLVSTPAARQPQCLSPQFMLSPNSRTWGNVSVAVNCNGHKSYVQTKVQVSGNYWVAAKNVPSGAHLAETDLQQKTGRLDLLPPKAILDSKQAINGITLRNISIGQPLTLSMLRRPWMVHAGQEVQVQATGSGFNVSSAGKAMNNAAANDSVRIRMPSGVIVNGTVGPDGSVTVEI</sequence>
<evidence type="ECO:0000259" key="7">
    <source>
        <dbReference type="SMART" id="SM00858"/>
    </source>
</evidence>
<evidence type="ECO:0000256" key="4">
    <source>
        <dbReference type="ARBA" id="ARBA00022729"/>
    </source>
</evidence>
<dbReference type="NCBIfam" id="TIGR03170">
    <property type="entry name" value="flgA_cterm"/>
    <property type="match status" value="1"/>
</dbReference>
<keyword evidence="9" id="KW-1185">Reference proteome</keyword>
<comment type="subcellular location">
    <subcellularLocation>
        <location evidence="1">Periplasm</location>
    </subcellularLocation>
</comment>
<keyword evidence="8" id="KW-0969">Cilium</keyword>
<dbReference type="InterPro" id="IPR039246">
    <property type="entry name" value="Flagellar_FlgA"/>
</dbReference>
<evidence type="ECO:0000256" key="5">
    <source>
        <dbReference type="ARBA" id="ARBA00022764"/>
    </source>
</evidence>
<dbReference type="PANTHER" id="PTHR36307:SF1">
    <property type="entry name" value="FLAGELLA BASAL BODY P-RING FORMATION PROTEIN FLGA"/>
    <property type="match status" value="1"/>
</dbReference>
<dbReference type="InterPro" id="IPR013974">
    <property type="entry name" value="SAF"/>
</dbReference>
<dbReference type="Pfam" id="PF13144">
    <property type="entry name" value="ChapFlgA"/>
    <property type="match status" value="1"/>
</dbReference>
<name>A0A419N5F3_9GAMM</name>
<comment type="function">
    <text evidence="6">Involved in the assembly process of the P-ring formation. It may associate with FlgF on the rod constituting a structure essential for the P-ring assembly or may act as a modulator protein for the P-ring assembly.</text>
</comment>
<proteinExistence type="inferred from homology"/>
<dbReference type="Gene3D" id="3.90.1210.10">
    <property type="entry name" value="Antifreeze-like/N-acetylneuraminic acid synthase C-terminal domain"/>
    <property type="match status" value="1"/>
</dbReference>
<dbReference type="OrthoDB" id="7065435at2"/>
<evidence type="ECO:0000256" key="2">
    <source>
        <dbReference type="ARBA" id="ARBA00010474"/>
    </source>
</evidence>
<dbReference type="Proteomes" id="UP000284908">
    <property type="component" value="Unassembled WGS sequence"/>
</dbReference>
<keyword evidence="8" id="KW-0282">Flagellum</keyword>
<evidence type="ECO:0000256" key="6">
    <source>
        <dbReference type="ARBA" id="ARBA00025643"/>
    </source>
</evidence>
<accession>A0A419N5F3</accession>
<dbReference type="AlphaFoldDB" id="A0A419N5F3"/>
<dbReference type="GO" id="GO:0044780">
    <property type="term" value="P:bacterial-type flagellum assembly"/>
    <property type="evidence" value="ECO:0007669"/>
    <property type="project" value="InterPro"/>
</dbReference>
<dbReference type="SMART" id="SM00858">
    <property type="entry name" value="SAF"/>
    <property type="match status" value="1"/>
</dbReference>
<dbReference type="CDD" id="cd11614">
    <property type="entry name" value="SAF_CpaB_FlgA_like"/>
    <property type="match status" value="1"/>
</dbReference>
<dbReference type="InterPro" id="IPR017585">
    <property type="entry name" value="SAF_FlgA"/>
</dbReference>
<keyword evidence="4" id="KW-0732">Signal</keyword>
<reference evidence="8 9" key="1">
    <citation type="submission" date="2018-09" db="EMBL/GenBank/DDBJ databases">
        <authorList>
            <person name="Le Fleche-Mateos A."/>
        </authorList>
    </citation>
    <scope>NUCLEOTIDE SEQUENCE [LARGE SCALE GENOMIC DNA]</scope>
    <source>
        <strain evidence="8 9">DSM 27399</strain>
    </source>
</reference>
<dbReference type="EMBL" id="RAHH01000023">
    <property type="protein sequence ID" value="RJT41186.1"/>
    <property type="molecule type" value="Genomic_DNA"/>
</dbReference>
<gene>
    <name evidence="8" type="primary">flgA</name>
    <name evidence="8" type="ORF">D6C13_18370</name>
</gene>